<dbReference type="EMBL" id="JH692065">
    <property type="protein sequence ID" value="EIP86422.1"/>
    <property type="molecule type" value="Genomic_DNA"/>
</dbReference>
<reference evidence="4" key="1">
    <citation type="journal article" date="2012" name="J. Bacteriol.">
        <title>Revised Genome Sequence of Burkholderia thailandensis MSMB43 with Improved Annotation.</title>
        <authorList>
            <person name="Zhuo Y."/>
            <person name="Liu L."/>
            <person name="Wang Q."/>
            <person name="Liu X."/>
            <person name="Ren B."/>
            <person name="Liu M."/>
            <person name="Ni P."/>
            <person name="Cheng Y.Q."/>
            <person name="Zhang L."/>
        </authorList>
    </citation>
    <scope>NUCLEOTIDE SEQUENCE [LARGE SCALE GENOMIC DNA]</scope>
    <source>
        <strain evidence="4">MSMB43</strain>
    </source>
</reference>
<protein>
    <recommendedName>
        <fullName evidence="2">Activator of Hsp90 ATPase homologue 1/2-like C-terminal domain-containing protein</fullName>
    </recommendedName>
</protein>
<dbReference type="Proteomes" id="UP000004682">
    <property type="component" value="Unassembled WGS sequence"/>
</dbReference>
<organism evidence="3 4">
    <name type="scientific">Burkholderia humptydooensis MSMB43</name>
    <dbReference type="NCBI Taxonomy" id="441157"/>
    <lineage>
        <taxon>Bacteria</taxon>
        <taxon>Pseudomonadati</taxon>
        <taxon>Pseudomonadota</taxon>
        <taxon>Betaproteobacteria</taxon>
        <taxon>Burkholderiales</taxon>
        <taxon>Burkholderiaceae</taxon>
        <taxon>Burkholderia</taxon>
        <taxon>pseudomallei group</taxon>
    </lineage>
</organism>
<accession>A0ABN0G2G0</accession>
<feature type="domain" description="Activator of Hsp90 ATPase homologue 1/2-like C-terminal" evidence="2">
    <location>
        <begin position="34"/>
        <end position="171"/>
    </location>
</feature>
<evidence type="ECO:0000313" key="3">
    <source>
        <dbReference type="EMBL" id="EIP86422.1"/>
    </source>
</evidence>
<keyword evidence="4" id="KW-1185">Reference proteome</keyword>
<sequence length="171" mass="18325">MIESDPAVQAGAKGWSRTMTRLTGRRDTAARLIKASRQTIYDAFVRRDAVSAWLPPQGATAQVQAFEPWTGGRFQMTLAFATASGKSTANTDVVAGRFVDLVPQERIVQAFEFAAADPAFAATMTMTWNLRAAEGGTIVTVTAENVPPGIDRADHETGMNSSLANLAAYVE</sequence>
<name>A0ABN0G2G0_9BURK</name>
<dbReference type="SUPFAM" id="SSF55961">
    <property type="entry name" value="Bet v1-like"/>
    <property type="match status" value="1"/>
</dbReference>
<dbReference type="Gene3D" id="3.30.530.20">
    <property type="match status" value="1"/>
</dbReference>
<evidence type="ECO:0000259" key="2">
    <source>
        <dbReference type="Pfam" id="PF08327"/>
    </source>
</evidence>
<dbReference type="InterPro" id="IPR013538">
    <property type="entry name" value="ASHA1/2-like_C"/>
</dbReference>
<evidence type="ECO:0000256" key="1">
    <source>
        <dbReference type="ARBA" id="ARBA00006817"/>
    </source>
</evidence>
<dbReference type="InterPro" id="IPR023393">
    <property type="entry name" value="START-like_dom_sf"/>
</dbReference>
<proteinExistence type="inferred from homology"/>
<comment type="similarity">
    <text evidence="1">Belongs to the AHA1 family.</text>
</comment>
<dbReference type="Pfam" id="PF08327">
    <property type="entry name" value="AHSA1"/>
    <property type="match status" value="1"/>
</dbReference>
<gene>
    <name evidence="3" type="ORF">A33K_17512</name>
</gene>
<evidence type="ECO:0000313" key="4">
    <source>
        <dbReference type="Proteomes" id="UP000004682"/>
    </source>
</evidence>